<feature type="region of interest" description="Disordered" evidence="1">
    <location>
        <begin position="479"/>
        <end position="509"/>
    </location>
</feature>
<dbReference type="STRING" id="40998.A0A2P8A5L2"/>
<feature type="region of interest" description="Disordered" evidence="1">
    <location>
        <begin position="608"/>
        <end position="628"/>
    </location>
</feature>
<reference evidence="2 3" key="1">
    <citation type="submission" date="2017-05" db="EMBL/GenBank/DDBJ databases">
        <title>Draft genome sequence of Elsinoe australis.</title>
        <authorList>
            <person name="Cheng Q."/>
        </authorList>
    </citation>
    <scope>NUCLEOTIDE SEQUENCE [LARGE SCALE GENOMIC DNA]</scope>
    <source>
        <strain evidence="2 3">NL1</strain>
    </source>
</reference>
<feature type="compositionally biased region" description="Acidic residues" evidence="1">
    <location>
        <begin position="388"/>
        <end position="397"/>
    </location>
</feature>
<evidence type="ECO:0000256" key="1">
    <source>
        <dbReference type="SAM" id="MobiDB-lite"/>
    </source>
</evidence>
<sequence length="764" mass="85502">MTSEAPKRRFAPMPVETSTKSNRPAKQDDSSRTKSATPRRFAVEPVETSVKRSTPSNNETPNTTTKNCTETTGSTKPPRKFAIEPVETSTRHNNVQIKIDSPREDQPSDVKKPRKFAVQPVETSSKSNRQQESETQNTKATRKFAVQPVEETSSSSKDRSADHKDKPKSRFAPQPVEVTERRRRSNGPRRRDSELDETPADAPIMRAAKRPARKFAVDLIDTGTRSRKASDEKEPIPNNFRTDVVPGHMVTANGEALFPAAQQIKRLPLPHERRKERAGSCGNVRSHSFLAPDLETIESSESDASEAGSPLRSRTPSAAHESPLTVSEGSTESYKRAIKAHEAEEEKYSQYMTGLEAQRAEQTLREQVLAAFPNSDFHEPVEHYVNNDDNESEEIDFDDRPATWEGHDDDDDEDLITPKAWRQATSKIDWELEEMKKHHEQLEKSRAAALLAASKKTEAGPSPWWNAAATRDFAKAVDPETSAMRDRARPPMLGSDLTFPRSQSPEPARFDITQGSHALRSQMCYLTEQAEARNREPKTVNGLWGGAPSPIRPDSQSKGLWAGLCAASRQNSDESSTGPALPSGLVTPAVFEKANPFDEHLAAKVTSHTLRPPTPPHSRTKMQKQGHVAPRIDSVLNTDEELDELMETEYPDTFVTQVFNYLSLGYPSLARPFDEELAKISNVPVSDLRQDDAVAKKMPKGYIRIGDDFEGRNDGSSQELEHNKCARWRALKLYIREWARQEKGMVHVQPVPFGTAPRRGSWAW</sequence>
<protein>
    <submittedName>
        <fullName evidence="2">Uncharacterized protein</fullName>
    </submittedName>
</protein>
<feature type="compositionally biased region" description="Basic and acidic residues" evidence="1">
    <location>
        <begin position="100"/>
        <end position="111"/>
    </location>
</feature>
<feature type="compositionally biased region" description="Polar residues" evidence="1">
    <location>
        <begin position="121"/>
        <end position="139"/>
    </location>
</feature>
<dbReference type="OrthoDB" id="4716584at2759"/>
<evidence type="ECO:0000313" key="2">
    <source>
        <dbReference type="EMBL" id="PSK55754.1"/>
    </source>
</evidence>
<proteinExistence type="predicted"/>
<feature type="compositionally biased region" description="Low complexity" evidence="1">
    <location>
        <begin position="54"/>
        <end position="76"/>
    </location>
</feature>
<feature type="compositionally biased region" description="Basic and acidic residues" evidence="1">
    <location>
        <begin position="479"/>
        <end position="489"/>
    </location>
</feature>
<feature type="compositionally biased region" description="Basic and acidic residues" evidence="1">
    <location>
        <begin position="269"/>
        <end position="278"/>
    </location>
</feature>
<dbReference type="AlphaFoldDB" id="A0A2P8A5L2"/>
<name>A0A2P8A5L2_9PEZI</name>
<keyword evidence="3" id="KW-1185">Reference proteome</keyword>
<dbReference type="EMBL" id="NHZQ01000066">
    <property type="protein sequence ID" value="PSK55754.1"/>
    <property type="molecule type" value="Genomic_DNA"/>
</dbReference>
<feature type="compositionally biased region" description="Polar residues" evidence="1">
    <location>
        <begin position="87"/>
        <end position="96"/>
    </location>
</feature>
<feature type="region of interest" description="Disordered" evidence="1">
    <location>
        <begin position="1"/>
        <end position="245"/>
    </location>
</feature>
<organism evidence="2 3">
    <name type="scientific">Elsinoe australis</name>
    <dbReference type="NCBI Taxonomy" id="40998"/>
    <lineage>
        <taxon>Eukaryota</taxon>
        <taxon>Fungi</taxon>
        <taxon>Dikarya</taxon>
        <taxon>Ascomycota</taxon>
        <taxon>Pezizomycotina</taxon>
        <taxon>Dothideomycetes</taxon>
        <taxon>Dothideomycetidae</taxon>
        <taxon>Myriangiales</taxon>
        <taxon>Elsinoaceae</taxon>
        <taxon>Elsinoe</taxon>
    </lineage>
</organism>
<feature type="compositionally biased region" description="Basic and acidic residues" evidence="1">
    <location>
        <begin position="156"/>
        <end position="165"/>
    </location>
</feature>
<evidence type="ECO:0000313" key="3">
    <source>
        <dbReference type="Proteomes" id="UP000243723"/>
    </source>
</evidence>
<feature type="compositionally biased region" description="Acidic residues" evidence="1">
    <location>
        <begin position="295"/>
        <end position="304"/>
    </location>
</feature>
<gene>
    <name evidence="2" type="ORF">B9Z65_4632</name>
</gene>
<feature type="region of interest" description="Disordered" evidence="1">
    <location>
        <begin position="372"/>
        <end position="415"/>
    </location>
</feature>
<feature type="region of interest" description="Disordered" evidence="1">
    <location>
        <begin position="267"/>
        <end position="336"/>
    </location>
</feature>
<dbReference type="Proteomes" id="UP000243723">
    <property type="component" value="Unassembled WGS sequence"/>
</dbReference>
<feature type="compositionally biased region" description="Basic and acidic residues" evidence="1">
    <location>
        <begin position="376"/>
        <end position="386"/>
    </location>
</feature>
<accession>A0A2P8A5L2</accession>
<comment type="caution">
    <text evidence="2">The sequence shown here is derived from an EMBL/GenBank/DDBJ whole genome shotgun (WGS) entry which is preliminary data.</text>
</comment>